<evidence type="ECO:0000313" key="5">
    <source>
        <dbReference type="Proteomes" id="UP000440367"/>
    </source>
</evidence>
<sequence length="133" mass="14641">MSPSCASSYRVAAFAGKLDAAVLDMVNEELRGLFNMSKARLGEIAAKYPMACARYYDAIVSLFIEVLLNYDWVRARSKEGAGIFGVTKAFYLSTESQNSTGDLHGHMLIGLMACQLQRPNTTSCCNRLHSDFV</sequence>
<protein>
    <recommendedName>
        <fullName evidence="7">Helitron helicase-like domain-containing protein</fullName>
    </recommendedName>
</protein>
<evidence type="ECO:0000313" key="6">
    <source>
        <dbReference type="Proteomes" id="UP000440732"/>
    </source>
</evidence>
<dbReference type="EMBL" id="QXGD01007350">
    <property type="protein sequence ID" value="KAE9161047.1"/>
    <property type="molecule type" value="Genomic_DNA"/>
</dbReference>
<reference evidence="4 5" key="1">
    <citation type="submission" date="2018-08" db="EMBL/GenBank/DDBJ databases">
        <title>Genomic investigation of the strawberry pathogen Phytophthora fragariae indicates pathogenicity is determined by transcriptional variation in three key races.</title>
        <authorList>
            <person name="Adams T.M."/>
            <person name="Armitage A.D."/>
            <person name="Sobczyk M.K."/>
            <person name="Bates H.J."/>
            <person name="Dunwell J.M."/>
            <person name="Nellist C.F."/>
            <person name="Harrison R.J."/>
        </authorList>
    </citation>
    <scope>NUCLEOTIDE SEQUENCE [LARGE SCALE GENOMIC DNA]</scope>
    <source>
        <strain evidence="3 5">BC-1</strain>
        <strain evidence="2 6">NOV-5</strain>
        <strain evidence="1 4">NOV-9</strain>
    </source>
</reference>
<dbReference type="Proteomes" id="UP000429523">
    <property type="component" value="Unassembled WGS sequence"/>
</dbReference>
<name>A0A6A3V965_9STRA</name>
<dbReference type="Proteomes" id="UP000440367">
    <property type="component" value="Unassembled WGS sequence"/>
</dbReference>
<dbReference type="EMBL" id="QXGA01005325">
    <property type="protein sequence ID" value="KAE9067706.1"/>
    <property type="molecule type" value="Genomic_DNA"/>
</dbReference>
<organism evidence="3 5">
    <name type="scientific">Phytophthora fragariae</name>
    <dbReference type="NCBI Taxonomy" id="53985"/>
    <lineage>
        <taxon>Eukaryota</taxon>
        <taxon>Sar</taxon>
        <taxon>Stramenopiles</taxon>
        <taxon>Oomycota</taxon>
        <taxon>Peronosporomycetes</taxon>
        <taxon>Peronosporales</taxon>
        <taxon>Peronosporaceae</taxon>
        <taxon>Phytophthora</taxon>
    </lineage>
</organism>
<dbReference type="EMBL" id="QXGF01005947">
    <property type="protein sequence ID" value="KAE8918244.1"/>
    <property type="molecule type" value="Genomic_DNA"/>
</dbReference>
<evidence type="ECO:0000313" key="1">
    <source>
        <dbReference type="EMBL" id="KAE8918244.1"/>
    </source>
</evidence>
<proteinExistence type="predicted"/>
<dbReference type="AlphaFoldDB" id="A0A6A3V965"/>
<accession>A0A6A3V965</accession>
<evidence type="ECO:0000313" key="2">
    <source>
        <dbReference type="EMBL" id="KAE9067706.1"/>
    </source>
</evidence>
<evidence type="ECO:0008006" key="7">
    <source>
        <dbReference type="Google" id="ProtNLM"/>
    </source>
</evidence>
<evidence type="ECO:0000313" key="3">
    <source>
        <dbReference type="EMBL" id="KAE9161047.1"/>
    </source>
</evidence>
<gene>
    <name evidence="3" type="ORF">PF002_g32473</name>
    <name evidence="2" type="ORF">PF006_g29939</name>
    <name evidence="1" type="ORF">PF009_g31439</name>
</gene>
<dbReference type="Proteomes" id="UP000440732">
    <property type="component" value="Unassembled WGS sequence"/>
</dbReference>
<evidence type="ECO:0000313" key="4">
    <source>
        <dbReference type="Proteomes" id="UP000429523"/>
    </source>
</evidence>
<comment type="caution">
    <text evidence="3">The sequence shown here is derived from an EMBL/GenBank/DDBJ whole genome shotgun (WGS) entry which is preliminary data.</text>
</comment>